<dbReference type="AlphaFoldDB" id="A0A139SML4"/>
<dbReference type="EMBL" id="LSZO01000192">
    <property type="protein sequence ID" value="KXU35775.1"/>
    <property type="molecule type" value="Genomic_DNA"/>
</dbReference>
<dbReference type="PANTHER" id="PTHR35936">
    <property type="entry name" value="MEMBRANE-BOUND LYTIC MUREIN TRANSGLYCOSYLASE F"/>
    <property type="match status" value="1"/>
</dbReference>
<dbReference type="Gene3D" id="3.40.190.10">
    <property type="entry name" value="Periplasmic binding protein-like II"/>
    <property type="match status" value="2"/>
</dbReference>
<dbReference type="Pfam" id="PF00497">
    <property type="entry name" value="SBP_bac_3"/>
    <property type="match status" value="1"/>
</dbReference>
<feature type="chain" id="PRO_5007299328" evidence="3">
    <location>
        <begin position="24"/>
        <end position="257"/>
    </location>
</feature>
<evidence type="ECO:0000313" key="5">
    <source>
        <dbReference type="EMBL" id="KXU35775.1"/>
    </source>
</evidence>
<dbReference type="Proteomes" id="UP000072660">
    <property type="component" value="Unassembled WGS sequence"/>
</dbReference>
<feature type="signal peptide" evidence="3">
    <location>
        <begin position="1"/>
        <end position="23"/>
    </location>
</feature>
<gene>
    <name evidence="5" type="ORF">AXE65_06155</name>
</gene>
<comment type="similarity">
    <text evidence="1">Belongs to the bacterial solute-binding protein 3 family.</text>
</comment>
<dbReference type="PANTHER" id="PTHR35936:SF17">
    <property type="entry name" value="ARGININE-BINDING EXTRACELLULAR PROTEIN ARTP"/>
    <property type="match status" value="1"/>
</dbReference>
<organism evidence="5 6">
    <name type="scientific">Ventosimonas gracilis</name>
    <dbReference type="NCBI Taxonomy" id="1680762"/>
    <lineage>
        <taxon>Bacteria</taxon>
        <taxon>Pseudomonadati</taxon>
        <taxon>Pseudomonadota</taxon>
        <taxon>Gammaproteobacteria</taxon>
        <taxon>Pseudomonadales</taxon>
        <taxon>Ventosimonadaceae</taxon>
        <taxon>Ventosimonas</taxon>
    </lineage>
</organism>
<evidence type="ECO:0000256" key="3">
    <source>
        <dbReference type="SAM" id="SignalP"/>
    </source>
</evidence>
<evidence type="ECO:0000256" key="1">
    <source>
        <dbReference type="ARBA" id="ARBA00010333"/>
    </source>
</evidence>
<evidence type="ECO:0000313" key="6">
    <source>
        <dbReference type="Proteomes" id="UP000072660"/>
    </source>
</evidence>
<dbReference type="SMART" id="SM00062">
    <property type="entry name" value="PBPb"/>
    <property type="match status" value="1"/>
</dbReference>
<reference evidence="5 6" key="1">
    <citation type="submission" date="2016-02" db="EMBL/GenBank/DDBJ databases">
        <authorList>
            <person name="Wen L."/>
            <person name="He K."/>
            <person name="Yang H."/>
        </authorList>
    </citation>
    <scope>NUCLEOTIDE SEQUENCE [LARGE SCALE GENOMIC DNA]</scope>
    <source>
        <strain evidence="5 6">CV58</strain>
    </source>
</reference>
<dbReference type="OrthoDB" id="368476at2"/>
<evidence type="ECO:0000259" key="4">
    <source>
        <dbReference type="SMART" id="SM00062"/>
    </source>
</evidence>
<comment type="caution">
    <text evidence="5">The sequence shown here is derived from an EMBL/GenBank/DDBJ whole genome shotgun (WGS) entry which is preliminary data.</text>
</comment>
<sequence>MKKTLTQLLQASLLLSAAGLASAQEKLVFGISQEVYPPFSYTDSSGNWTGFEPDLVRAVCQQMQASCSFNAIAWDGLIPALNAKQIDVILNSVSITDERRQVVDFSEPYLITPSVWIGEKAIKLEPTAAALKGKKIGVQSSTVHAVYAKERFKDSTLRYYADRNDIFAELRSGRIDIMLVDQMGVDEYLDLPINAELEIKGKAEQDKLLGEGIGAVVRKGDNALRERLNTALDELRKSGKMQEIAKPYLSDDFLALD</sequence>
<evidence type="ECO:0000256" key="2">
    <source>
        <dbReference type="ARBA" id="ARBA00022729"/>
    </source>
</evidence>
<feature type="domain" description="Solute-binding protein family 3/N-terminal" evidence="4">
    <location>
        <begin position="26"/>
        <end position="252"/>
    </location>
</feature>
<dbReference type="SUPFAM" id="SSF53850">
    <property type="entry name" value="Periplasmic binding protein-like II"/>
    <property type="match status" value="1"/>
</dbReference>
<proteinExistence type="inferred from homology"/>
<name>A0A139SML4_9GAMM</name>
<dbReference type="InterPro" id="IPR001638">
    <property type="entry name" value="Solute-binding_3/MltF_N"/>
</dbReference>
<keyword evidence="2 3" id="KW-0732">Signal</keyword>
<accession>A0A139SML4</accession>
<keyword evidence="6" id="KW-1185">Reference proteome</keyword>
<protein>
    <submittedName>
        <fullName evidence="5">Amino acid ABC transporter substrate-binding protein</fullName>
    </submittedName>
</protein>